<proteinExistence type="predicted"/>
<reference evidence="2" key="1">
    <citation type="submission" date="2021-01" db="EMBL/GenBank/DDBJ databases">
        <authorList>
            <person name="Corre E."/>
            <person name="Pelletier E."/>
            <person name="Niang G."/>
            <person name="Scheremetjew M."/>
            <person name="Finn R."/>
            <person name="Kale V."/>
            <person name="Holt S."/>
            <person name="Cochrane G."/>
            <person name="Meng A."/>
            <person name="Brown T."/>
            <person name="Cohen L."/>
        </authorList>
    </citation>
    <scope>NUCLEOTIDE SEQUENCE</scope>
    <source>
        <strain evidence="2">CCMP645</strain>
    </source>
</reference>
<dbReference type="AlphaFoldDB" id="A0A7S4BVQ7"/>
<sequence length="285" mass="30476">MSATVDAVALILVAFVHSGNSFRIPASGLHAEGPVFLQQESARAETATIKFQHTAAILTYSRRPLASIIVFKGRSCQTRGGEVTLCHSEPLWRLPQLSPARSRDLAAELQVASALEHVGHGRHPNDVGPAAAERPLRQLRQELSSLDDVAAGQHKVLVLELISDIKSGRQSGNSWLRPLMLYASSPDATFTAAVQRSPSPDLGSTPSLESSPLRVFSGAAPAILVPTRLLQSVPAADALLVRLVHATHTDDVEVDELPQEFLAVQTFMSTLPNGDPPVDAKESST</sequence>
<feature type="chain" id="PRO_5031538599" evidence="1">
    <location>
        <begin position="22"/>
        <end position="285"/>
    </location>
</feature>
<name>A0A7S4BVQ7_CHRCT</name>
<organism evidence="2">
    <name type="scientific">Chrysotila carterae</name>
    <name type="common">Marine alga</name>
    <name type="synonym">Syracosphaera carterae</name>
    <dbReference type="NCBI Taxonomy" id="13221"/>
    <lineage>
        <taxon>Eukaryota</taxon>
        <taxon>Haptista</taxon>
        <taxon>Haptophyta</taxon>
        <taxon>Prymnesiophyceae</taxon>
        <taxon>Isochrysidales</taxon>
        <taxon>Isochrysidaceae</taxon>
        <taxon>Chrysotila</taxon>
    </lineage>
</organism>
<accession>A0A7S4BVQ7</accession>
<evidence type="ECO:0000313" key="2">
    <source>
        <dbReference type="EMBL" id="CAE0778564.1"/>
    </source>
</evidence>
<protein>
    <submittedName>
        <fullName evidence="2">Uncharacterized protein</fullName>
    </submittedName>
</protein>
<keyword evidence="1" id="KW-0732">Signal</keyword>
<feature type="signal peptide" evidence="1">
    <location>
        <begin position="1"/>
        <end position="21"/>
    </location>
</feature>
<gene>
    <name evidence="2" type="ORF">PCAR00345_LOCUS31203</name>
</gene>
<evidence type="ECO:0000256" key="1">
    <source>
        <dbReference type="SAM" id="SignalP"/>
    </source>
</evidence>
<dbReference type="EMBL" id="HBIZ01048760">
    <property type="protein sequence ID" value="CAE0778564.1"/>
    <property type="molecule type" value="Transcribed_RNA"/>
</dbReference>